<dbReference type="GeneID" id="42364769"/>
<protein>
    <submittedName>
        <fullName evidence="2">Uncharacterized protein</fullName>
    </submittedName>
</protein>
<dbReference type="RefSeq" id="WP_153550025.1">
    <property type="nucleotide sequence ID" value="NZ_CP040089.1"/>
</dbReference>
<evidence type="ECO:0000256" key="1">
    <source>
        <dbReference type="SAM" id="MobiDB-lite"/>
    </source>
</evidence>
<feature type="region of interest" description="Disordered" evidence="1">
    <location>
        <begin position="92"/>
        <end position="133"/>
    </location>
</feature>
<dbReference type="EMBL" id="CP040089">
    <property type="protein sequence ID" value="QGA80287.1"/>
    <property type="molecule type" value="Genomic_DNA"/>
</dbReference>
<name>A0A5Q0UFC9_9ARCH</name>
<dbReference type="KEGG" id="ncon:LC1Nh_0386"/>
<keyword evidence="3" id="KW-1185">Reference proteome</keyword>
<organism evidence="2 3">
    <name type="scientific">Candidatus Nanohalobium constans</name>
    <dbReference type="NCBI Taxonomy" id="2565781"/>
    <lineage>
        <taxon>Archaea</taxon>
        <taxon>Candidatus Nanohalarchaeota</taxon>
        <taxon>Candidatus Nanohalobia</taxon>
        <taxon>Candidatus Nanohalobiales</taxon>
        <taxon>Candidatus Nanohalobiaceae</taxon>
        <taxon>Candidatus Nanohalobium</taxon>
    </lineage>
</organism>
<evidence type="ECO:0000313" key="3">
    <source>
        <dbReference type="Proteomes" id="UP000377803"/>
    </source>
</evidence>
<reference evidence="3" key="1">
    <citation type="submission" date="2019-05" db="EMBL/GenBank/DDBJ databases">
        <title>Candidatus Nanohalobium constans, a novel model system to study the DPANN nano-sized archaea: genomic and physiological characterization of a nanoarchaeon co-cultured with its chitinotrophic host.</title>
        <authorList>
            <person name="La Cono V."/>
            <person name="Arcadi E."/>
            <person name="Crisafi F."/>
            <person name="Denaro R."/>
            <person name="La Spada G."/>
            <person name="Messina E."/>
            <person name="Smedile F."/>
            <person name="Toshchakov S.V."/>
            <person name="Shevchenko M.A."/>
            <person name="Golyshin P.N."/>
            <person name="Golyshina O.V."/>
            <person name="Ferrer M."/>
            <person name="Rohde M."/>
            <person name="Mushegian A."/>
            <person name="Sorokin D.Y."/>
            <person name="Giuliano L."/>
            <person name="Yakimov M.M."/>
        </authorList>
    </citation>
    <scope>NUCLEOTIDE SEQUENCE [LARGE SCALE GENOMIC DNA]</scope>
    <source>
        <strain evidence="3">LC1Nh</strain>
    </source>
</reference>
<dbReference type="Proteomes" id="UP000377803">
    <property type="component" value="Chromosome"/>
</dbReference>
<evidence type="ECO:0000313" key="2">
    <source>
        <dbReference type="EMBL" id="QGA80287.1"/>
    </source>
</evidence>
<dbReference type="AlphaFoldDB" id="A0A5Q0UFC9"/>
<accession>A0A5Q0UFC9</accession>
<proteinExistence type="predicted"/>
<sequence length="133" mass="14748">MKSDLADDLRGVGNYSDDAVEADVARTDIGKIIQTMNDYDIVEDPESERYILSDGTHQYSVEIQWTDMGDEEEVAVYIQESHTGFHNEALEQGSTMNTGEILQPSEDGATFGDPSEALRQGANRAPSKRERGF</sequence>
<gene>
    <name evidence="2" type="ORF">LC1Nh_0386</name>
</gene>